<sequence>MPIHYSPIYFLHYFLKREASQFFASVAIRYLALGMVLIFEPIYLYLYFERSLPSTLLFFGVIHGLYGILVVYGGKIMAKIGLKHSMLFSHFFFFGYYLCLFFLYRSFLFIPLAIILKVLGMTLFWPAFHTDFARFSEKDHRGMEVGKMNIAMLVPVVVSPIIGGWILTAFNYPVLFMVVLIILFASAIPLFLSKEIHEIYTDSYKKAWSRIFKKGNRKTSLAFAFNGMEVAMNAYLWPIFMFILAIQYSVMGGITSFALGFSAFFTLYMGKMTDTINRPRLLNIGSFLTSVAWIIKYFVVTPFGAFLSHTLYRISRTTAGIPFQTLFYEKAALKGAETDEFIIYREIIINISRFFLFLVLAIFFFFVPKINIAFIIAAIFSLGFMLLEEPSKFKRK</sequence>
<organism evidence="2">
    <name type="scientific">marine sediment metagenome</name>
    <dbReference type="NCBI Taxonomy" id="412755"/>
    <lineage>
        <taxon>unclassified sequences</taxon>
        <taxon>metagenomes</taxon>
        <taxon>ecological metagenomes</taxon>
    </lineage>
</organism>
<reference evidence="2" key="1">
    <citation type="journal article" date="2015" name="Nature">
        <title>Complex archaea that bridge the gap between prokaryotes and eukaryotes.</title>
        <authorList>
            <person name="Spang A."/>
            <person name="Saw J.H."/>
            <person name="Jorgensen S.L."/>
            <person name="Zaremba-Niedzwiedzka K."/>
            <person name="Martijn J."/>
            <person name="Lind A.E."/>
            <person name="van Eijk R."/>
            <person name="Schleper C."/>
            <person name="Guy L."/>
            <person name="Ettema T.J."/>
        </authorList>
    </citation>
    <scope>NUCLEOTIDE SEQUENCE</scope>
</reference>
<feature type="transmembrane region" description="Helical" evidence="1">
    <location>
        <begin position="354"/>
        <end position="387"/>
    </location>
</feature>
<protein>
    <recommendedName>
        <fullName evidence="3">Major facilitator superfamily (MFS) profile domain-containing protein</fullName>
    </recommendedName>
</protein>
<feature type="transmembrane region" description="Helical" evidence="1">
    <location>
        <begin position="220"/>
        <end position="240"/>
    </location>
</feature>
<dbReference type="EMBL" id="LAZR01000085">
    <property type="protein sequence ID" value="KKN93462.1"/>
    <property type="molecule type" value="Genomic_DNA"/>
</dbReference>
<keyword evidence="1" id="KW-0472">Membrane</keyword>
<feature type="transmembrane region" description="Helical" evidence="1">
    <location>
        <begin position="174"/>
        <end position="192"/>
    </location>
</feature>
<dbReference type="GO" id="GO:0022857">
    <property type="term" value="F:transmembrane transporter activity"/>
    <property type="evidence" value="ECO:0007669"/>
    <property type="project" value="InterPro"/>
</dbReference>
<dbReference type="Pfam" id="PF07690">
    <property type="entry name" value="MFS_1"/>
    <property type="match status" value="1"/>
</dbReference>
<feature type="transmembrane region" description="Helical" evidence="1">
    <location>
        <begin position="281"/>
        <end position="299"/>
    </location>
</feature>
<accession>A0A0F9V139</accession>
<feature type="transmembrane region" description="Helical" evidence="1">
    <location>
        <begin position="26"/>
        <end position="48"/>
    </location>
</feature>
<dbReference type="AlphaFoldDB" id="A0A0F9V139"/>
<feature type="transmembrane region" description="Helical" evidence="1">
    <location>
        <begin position="110"/>
        <end position="128"/>
    </location>
</feature>
<dbReference type="InterPro" id="IPR036259">
    <property type="entry name" value="MFS_trans_sf"/>
</dbReference>
<feature type="transmembrane region" description="Helical" evidence="1">
    <location>
        <begin position="149"/>
        <end position="168"/>
    </location>
</feature>
<gene>
    <name evidence="2" type="ORF">LCGC14_0196500</name>
</gene>
<evidence type="ECO:0000256" key="1">
    <source>
        <dbReference type="SAM" id="Phobius"/>
    </source>
</evidence>
<feature type="transmembrane region" description="Helical" evidence="1">
    <location>
        <begin position="246"/>
        <end position="269"/>
    </location>
</feature>
<feature type="transmembrane region" description="Helical" evidence="1">
    <location>
        <begin position="54"/>
        <end position="74"/>
    </location>
</feature>
<name>A0A0F9V139_9ZZZZ</name>
<dbReference type="Gene3D" id="1.20.1250.20">
    <property type="entry name" value="MFS general substrate transporter like domains"/>
    <property type="match status" value="1"/>
</dbReference>
<comment type="caution">
    <text evidence="2">The sequence shown here is derived from an EMBL/GenBank/DDBJ whole genome shotgun (WGS) entry which is preliminary data.</text>
</comment>
<dbReference type="InterPro" id="IPR011701">
    <property type="entry name" value="MFS"/>
</dbReference>
<proteinExistence type="predicted"/>
<evidence type="ECO:0008006" key="3">
    <source>
        <dbReference type="Google" id="ProtNLM"/>
    </source>
</evidence>
<feature type="transmembrane region" description="Helical" evidence="1">
    <location>
        <begin position="86"/>
        <end position="104"/>
    </location>
</feature>
<dbReference type="SUPFAM" id="SSF103473">
    <property type="entry name" value="MFS general substrate transporter"/>
    <property type="match status" value="1"/>
</dbReference>
<evidence type="ECO:0000313" key="2">
    <source>
        <dbReference type="EMBL" id="KKN93462.1"/>
    </source>
</evidence>
<keyword evidence="1" id="KW-0812">Transmembrane</keyword>
<keyword evidence="1" id="KW-1133">Transmembrane helix</keyword>